<gene>
    <name evidence="1" type="ORF">SAMN04488117_101835</name>
</gene>
<protein>
    <submittedName>
        <fullName evidence="1">Uncharacterized protein</fullName>
    </submittedName>
</protein>
<evidence type="ECO:0000313" key="1">
    <source>
        <dbReference type="EMBL" id="SDE94649.1"/>
    </source>
</evidence>
<organism evidence="1 2">
    <name type="scientific">Celeribacter baekdonensis</name>
    <dbReference type="NCBI Taxonomy" id="875171"/>
    <lineage>
        <taxon>Bacteria</taxon>
        <taxon>Pseudomonadati</taxon>
        <taxon>Pseudomonadota</taxon>
        <taxon>Alphaproteobacteria</taxon>
        <taxon>Rhodobacterales</taxon>
        <taxon>Roseobacteraceae</taxon>
        <taxon>Celeribacter</taxon>
    </lineage>
</organism>
<name>A0A1G7H3B9_9RHOB</name>
<sequence>MICVEHSHPLVPLWQTETLRDRFDIGARLQEISGEILSGKFDQARWVPSAYDLWLDRRLQDSSDTTWLADHPVFVVTTLCRLLGQALSKLDGAEGGSVSCRDHSRGFDIMTAGKKAIREALDQIAAMATDAQDEPSKTFGPLYTRLNRDYVNEAQFDPFRKILRECVLDHWPFASGDVILGEALPQRRKHSLRTAASETGVGAKVLEHYLIEAGAIAENDPRPESRKLFDAKSHADLLAEVPNLVGPIAMREAMGATKMELIALTEADLLRPRTRVKKVKNPWQISDGVLLVNELSSGAIPVQVDDSRWETLLRASRRREIGLGDLIARIRDKSMTVGQRTGEEAGFHGIVVPRSEVDAIAPMPRVKPEEASEELQGMAAAEFGRSVGLRDGGVFQSMIEAGYVPASKIINPRTKRPQYWMTPENMATFRRQFATLTTLAAETGQHRNSLKGQIASGRVARFSPEGRDFGAVYLRDDVTNVFGLD</sequence>
<dbReference type="RefSeq" id="WP_074641284.1">
    <property type="nucleotide sequence ID" value="NZ_FNBL01000001.1"/>
</dbReference>
<accession>A0A1G7H3B9</accession>
<dbReference type="OrthoDB" id="7595282at2"/>
<dbReference type="Proteomes" id="UP000182284">
    <property type="component" value="Unassembled WGS sequence"/>
</dbReference>
<evidence type="ECO:0000313" key="2">
    <source>
        <dbReference type="Proteomes" id="UP000182284"/>
    </source>
</evidence>
<reference evidence="1 2" key="1">
    <citation type="submission" date="2016-10" db="EMBL/GenBank/DDBJ databases">
        <authorList>
            <person name="de Groot N.N."/>
        </authorList>
    </citation>
    <scope>NUCLEOTIDE SEQUENCE [LARGE SCALE GENOMIC DNA]</scope>
    <source>
        <strain evidence="1 2">DSM 27375</strain>
    </source>
</reference>
<dbReference type="EMBL" id="FNBL01000001">
    <property type="protein sequence ID" value="SDE94649.1"/>
    <property type="molecule type" value="Genomic_DNA"/>
</dbReference>
<proteinExistence type="predicted"/>
<dbReference type="AlphaFoldDB" id="A0A1G7H3B9"/>